<keyword evidence="3" id="KW-1185">Reference proteome</keyword>
<evidence type="ECO:0000313" key="3">
    <source>
        <dbReference type="Proteomes" id="UP001412239"/>
    </source>
</evidence>
<dbReference type="InterPro" id="IPR013328">
    <property type="entry name" value="6PGD_dom2"/>
</dbReference>
<accession>A0A292Q554</accession>
<dbReference type="SUPFAM" id="SSF51735">
    <property type="entry name" value="NAD(P)-binding Rossmann-fold domains"/>
    <property type="match status" value="1"/>
</dbReference>
<evidence type="ECO:0000313" key="2">
    <source>
        <dbReference type="EMBL" id="CUS14095.1"/>
    </source>
</evidence>
<name>A0A292Q554_9PEZI</name>
<reference evidence="2" key="1">
    <citation type="submission" date="2015-10" db="EMBL/GenBank/DDBJ databases">
        <authorList>
            <person name="Regsiter A."/>
            <person name="william w."/>
        </authorList>
    </citation>
    <scope>NUCLEOTIDE SEQUENCE</scope>
    <source>
        <strain evidence="2">Montdore</strain>
    </source>
</reference>
<evidence type="ECO:0000259" key="1">
    <source>
        <dbReference type="Pfam" id="PF09130"/>
    </source>
</evidence>
<dbReference type="InterPro" id="IPR036291">
    <property type="entry name" value="NAD(P)-bd_dom_sf"/>
</dbReference>
<dbReference type="InterPro" id="IPR008927">
    <property type="entry name" value="6-PGluconate_DH-like_C_sf"/>
</dbReference>
<organism evidence="2 3">
    <name type="scientific">Tuber aestivum</name>
    <name type="common">summer truffle</name>
    <dbReference type="NCBI Taxonomy" id="59557"/>
    <lineage>
        <taxon>Eukaryota</taxon>
        <taxon>Fungi</taxon>
        <taxon>Dikarya</taxon>
        <taxon>Ascomycota</taxon>
        <taxon>Pezizomycotina</taxon>
        <taxon>Pezizomycetes</taxon>
        <taxon>Pezizales</taxon>
        <taxon>Tuberaceae</taxon>
        <taxon>Tuber</taxon>
    </lineage>
</organism>
<protein>
    <recommendedName>
        <fullName evidence="1">Phosphogluconate dehydrogenase NAD-binding putative C-terminal domain-containing protein</fullName>
    </recommendedName>
</protein>
<gene>
    <name evidence="2" type="ORF">GSTUAT00001825001</name>
</gene>
<proteinExistence type="predicted"/>
<feature type="domain" description="Phosphogluconate dehydrogenase NAD-binding putative C-terminal" evidence="1">
    <location>
        <begin position="220"/>
        <end position="288"/>
    </location>
</feature>
<dbReference type="Gene3D" id="3.40.50.720">
    <property type="entry name" value="NAD(P)-binding Rossmann-like Domain"/>
    <property type="match status" value="1"/>
</dbReference>
<dbReference type="SUPFAM" id="SSF48179">
    <property type="entry name" value="6-phosphogluconate dehydrogenase C-terminal domain-like"/>
    <property type="match status" value="1"/>
</dbReference>
<dbReference type="Pfam" id="PF09130">
    <property type="entry name" value="DUF1932"/>
    <property type="match status" value="1"/>
</dbReference>
<dbReference type="EMBL" id="LN890962">
    <property type="protein sequence ID" value="CUS14095.1"/>
    <property type="molecule type" value="Genomic_DNA"/>
</dbReference>
<dbReference type="AlphaFoldDB" id="A0A292Q554"/>
<dbReference type="Gene3D" id="1.10.1040.10">
    <property type="entry name" value="N-(1-d-carboxylethyl)-l-norvaline Dehydrogenase, domain 2"/>
    <property type="match status" value="1"/>
</dbReference>
<sequence length="356" mass="38409">MAGTTVAILSPGEMGSSIACLLRAHQFRVITSISGRRDSLSSSSYTYNRAIASKIEFVSSDVDLINQADYILSIVPPSEALPTARRVGYAYTYAARGNKLPLYYFDLNAVSPNLAEKVENVFSRPTAGANGVVRFIDGAILGGAPEFVQGPGGVGGAWRKPRVVVSGKEKLVGDGGHLLEEVLGLRWVGDRVGQASGLKMCFASLTKGLTGLAVQSFTTASNLSLLPALKEELAIFYPPLLTFLESSVPAVPPRAYRFVREMEEIADTHAEAGFSRAVFSGIADVYRGVAQDEVLGKERSGERSRGQTVDDFADTYCEGMRRREEVNRNGNNGGVQDGVELEKKRMGRAVERMTID</sequence>
<dbReference type="InterPro" id="IPR015814">
    <property type="entry name" value="Pgluconate_DH_NAD-bd_C"/>
</dbReference>
<dbReference type="Proteomes" id="UP001412239">
    <property type="component" value="Unassembled WGS sequence"/>
</dbReference>